<sequence length="75" mass="7276">MKKVLIVAAATGLMSLAACGGTPAANNTVENVAESLENGADMLAADGANAANEVGAMLDNASETLDNVAAGNVAE</sequence>
<evidence type="ECO:0000313" key="7">
    <source>
        <dbReference type="Proteomes" id="UP000287746"/>
    </source>
</evidence>
<evidence type="ECO:0000313" key="3">
    <source>
        <dbReference type="EMBL" id="RSV04852.1"/>
    </source>
</evidence>
<proteinExistence type="predicted"/>
<evidence type="ECO:0000313" key="4">
    <source>
        <dbReference type="EMBL" id="RSY89695.1"/>
    </source>
</evidence>
<feature type="signal peptide" evidence="1">
    <location>
        <begin position="1"/>
        <end position="20"/>
    </location>
</feature>
<feature type="chain" id="PRO_5009867388" description="Circumsporozoite protein" evidence="1">
    <location>
        <begin position="21"/>
        <end position="75"/>
    </location>
</feature>
<evidence type="ECO:0000256" key="1">
    <source>
        <dbReference type="SAM" id="SignalP"/>
    </source>
</evidence>
<organism evidence="2 5">
    <name type="scientific">Sphingomonas koreensis</name>
    <dbReference type="NCBI Taxonomy" id="93064"/>
    <lineage>
        <taxon>Bacteria</taxon>
        <taxon>Pseudomonadati</taxon>
        <taxon>Pseudomonadota</taxon>
        <taxon>Alphaproteobacteria</taxon>
        <taxon>Sphingomonadales</taxon>
        <taxon>Sphingomonadaceae</taxon>
        <taxon>Sphingomonas</taxon>
    </lineage>
</organism>
<accession>A0A1L6JBR2</accession>
<dbReference type="RefSeq" id="WP_066579909.1">
    <property type="nucleotide sequence ID" value="NZ_CP018820.1"/>
</dbReference>
<reference evidence="5" key="2">
    <citation type="submission" date="2016-12" db="EMBL/GenBank/DDBJ databases">
        <title>Whole genome sequencing of Sphingomonas sp. ABOJV.</title>
        <authorList>
            <person name="Conlan S."/>
            <person name="Thomas P.J."/>
            <person name="Mullikin J."/>
            <person name="Palmore T.N."/>
            <person name="Frank K.M."/>
            <person name="Segre J.A."/>
        </authorList>
    </citation>
    <scope>NUCLEOTIDE SEQUENCE [LARGE SCALE GENOMIC DNA]</scope>
    <source>
        <strain evidence="5">ABOJV</strain>
    </source>
</reference>
<dbReference type="Proteomes" id="UP000286681">
    <property type="component" value="Unassembled WGS sequence"/>
</dbReference>
<dbReference type="Proteomes" id="UP000185161">
    <property type="component" value="Chromosome"/>
</dbReference>
<keyword evidence="5" id="KW-1185">Reference proteome</keyword>
<reference evidence="2" key="1">
    <citation type="submission" date="2016-12" db="EMBL/GenBank/DDBJ databases">
        <title>Whole genome sequencing of Sphingomonas koreensis.</title>
        <authorList>
            <person name="Conlan S."/>
            <person name="Thomas P.J."/>
            <person name="Mullikin J."/>
            <person name="Palmore T.N."/>
            <person name="Frank K.M."/>
            <person name="Segre J.A."/>
        </authorList>
    </citation>
    <scope>NUCLEOTIDE SEQUENCE</scope>
    <source>
        <strain evidence="2">ABOJV</strain>
    </source>
</reference>
<evidence type="ECO:0000313" key="2">
    <source>
        <dbReference type="EMBL" id="APR53277.1"/>
    </source>
</evidence>
<reference evidence="6 7" key="3">
    <citation type="submission" date="2018-07" db="EMBL/GenBank/DDBJ databases">
        <title>Genomic and Epidemiologic Investigation of an Indolent Hospital Outbreak.</title>
        <authorList>
            <person name="Johnson R.C."/>
            <person name="Deming C."/>
            <person name="Conlan S."/>
            <person name="Zellmer C.J."/>
            <person name="Michelin A.V."/>
            <person name="Lee-Lin S."/>
            <person name="Thomas P.J."/>
            <person name="Park M."/>
            <person name="Weingarten R.A."/>
            <person name="Less J."/>
            <person name="Dekker J.P."/>
            <person name="Frank K.M."/>
            <person name="Musser K.A."/>
            <person name="Mcquiston J.R."/>
            <person name="Henderson D.K."/>
            <person name="Lau A.F."/>
            <person name="Palmore T.N."/>
            <person name="Segre J.A."/>
        </authorList>
    </citation>
    <scope>NUCLEOTIDE SEQUENCE [LARGE SCALE GENOMIC DNA]</scope>
    <source>
        <strain evidence="4 7">SK-CDC1_0717</strain>
        <strain evidence="3 6">SK-NIH.Env10_0317</strain>
    </source>
</reference>
<dbReference type="Proteomes" id="UP000287746">
    <property type="component" value="Unassembled WGS sequence"/>
</dbReference>
<dbReference type="EMBL" id="CP018820">
    <property type="protein sequence ID" value="APR53277.1"/>
    <property type="molecule type" value="Genomic_DNA"/>
</dbReference>
<dbReference type="GeneID" id="44133548"/>
<dbReference type="AlphaFoldDB" id="A0A1L6JBR2"/>
<dbReference type="EMBL" id="QQWO01000005">
    <property type="protein sequence ID" value="RSV04852.1"/>
    <property type="molecule type" value="Genomic_DNA"/>
</dbReference>
<evidence type="ECO:0000313" key="6">
    <source>
        <dbReference type="Proteomes" id="UP000286681"/>
    </source>
</evidence>
<name>A0A1L6JBR2_9SPHN</name>
<protein>
    <recommendedName>
        <fullName evidence="8">Circumsporozoite protein</fullName>
    </recommendedName>
</protein>
<keyword evidence="1" id="KW-0732">Signal</keyword>
<gene>
    <name evidence="2" type="ORF">BRX40_13340</name>
    <name evidence="3" type="ORF">CA257_08120</name>
    <name evidence="4" type="ORF">DAH66_03360</name>
</gene>
<dbReference type="KEGG" id="skr:BRX40_13340"/>
<dbReference type="STRING" id="93064.BRX40_13340"/>
<evidence type="ECO:0000313" key="5">
    <source>
        <dbReference type="Proteomes" id="UP000185161"/>
    </source>
</evidence>
<dbReference type="PROSITE" id="PS51257">
    <property type="entry name" value="PROKAR_LIPOPROTEIN"/>
    <property type="match status" value="1"/>
</dbReference>
<dbReference type="OrthoDB" id="7572678at2"/>
<dbReference type="EMBL" id="QQYZ01000002">
    <property type="protein sequence ID" value="RSY89695.1"/>
    <property type="molecule type" value="Genomic_DNA"/>
</dbReference>
<evidence type="ECO:0008006" key="8">
    <source>
        <dbReference type="Google" id="ProtNLM"/>
    </source>
</evidence>